<feature type="compositionally biased region" description="Low complexity" evidence="1">
    <location>
        <begin position="17"/>
        <end position="40"/>
    </location>
</feature>
<evidence type="ECO:0000313" key="3">
    <source>
        <dbReference type="Proteomes" id="UP001518989"/>
    </source>
</evidence>
<feature type="region of interest" description="Disordered" evidence="1">
    <location>
        <begin position="14"/>
        <end position="52"/>
    </location>
</feature>
<organism evidence="2 3">
    <name type="scientific">Roseomonas haemaphysalidis</name>
    <dbReference type="NCBI Taxonomy" id="2768162"/>
    <lineage>
        <taxon>Bacteria</taxon>
        <taxon>Pseudomonadati</taxon>
        <taxon>Pseudomonadota</taxon>
        <taxon>Alphaproteobacteria</taxon>
        <taxon>Acetobacterales</taxon>
        <taxon>Roseomonadaceae</taxon>
        <taxon>Roseomonas</taxon>
    </lineage>
</organism>
<accession>A0ABS3KJM4</accession>
<protein>
    <submittedName>
        <fullName evidence="2">Uncharacterized protein</fullName>
    </submittedName>
</protein>
<name>A0ABS3KJM4_9PROT</name>
<dbReference type="EMBL" id="JACTNG010000001">
    <property type="protein sequence ID" value="MBO1077651.1"/>
    <property type="molecule type" value="Genomic_DNA"/>
</dbReference>
<dbReference type="Proteomes" id="UP001518989">
    <property type="component" value="Unassembled WGS sequence"/>
</dbReference>
<gene>
    <name evidence="2" type="ORF">IAI61_01310</name>
</gene>
<comment type="caution">
    <text evidence="2">The sequence shown here is derived from an EMBL/GenBank/DDBJ whole genome shotgun (WGS) entry which is preliminary data.</text>
</comment>
<feature type="compositionally biased region" description="Polar residues" evidence="1">
    <location>
        <begin position="41"/>
        <end position="52"/>
    </location>
</feature>
<evidence type="ECO:0000256" key="1">
    <source>
        <dbReference type="SAM" id="MobiDB-lite"/>
    </source>
</evidence>
<keyword evidence="3" id="KW-1185">Reference proteome</keyword>
<evidence type="ECO:0000313" key="2">
    <source>
        <dbReference type="EMBL" id="MBO1077651.1"/>
    </source>
</evidence>
<reference evidence="2 3" key="1">
    <citation type="submission" date="2020-09" db="EMBL/GenBank/DDBJ databases">
        <title>Roseomonas.</title>
        <authorList>
            <person name="Zhu W."/>
        </authorList>
    </citation>
    <scope>NUCLEOTIDE SEQUENCE [LARGE SCALE GENOMIC DNA]</scope>
    <source>
        <strain evidence="2 3">573</strain>
    </source>
</reference>
<dbReference type="RefSeq" id="WP_207415067.1">
    <property type="nucleotide sequence ID" value="NZ_CP061177.1"/>
</dbReference>
<proteinExistence type="predicted"/>
<sequence>MLTLNAALCRPSLTSTSTARVVPPSRSRSTPSRSFSVRPTISNHAESGHTTL</sequence>